<proteinExistence type="predicted"/>
<keyword evidence="3" id="KW-1185">Reference proteome</keyword>
<sequence>MRKFTYISFTLILTLGLYACSPSKNNPAVDLNKAKWVDLSHAYDQSTLYWPNNVKGFEHTEEFKGLATV</sequence>
<accession>A0A1W1Y2F6</accession>
<evidence type="ECO:0000256" key="1">
    <source>
        <dbReference type="SAM" id="SignalP"/>
    </source>
</evidence>
<protein>
    <submittedName>
        <fullName evidence="2">Uncharacterized protein</fullName>
    </submittedName>
</protein>
<gene>
    <name evidence="2" type="ORF">SAMN06296008_101145</name>
</gene>
<evidence type="ECO:0000313" key="2">
    <source>
        <dbReference type="EMBL" id="SMC30315.1"/>
    </source>
</evidence>
<keyword evidence="1" id="KW-0732">Signal</keyword>
<organism evidence="2 3">
    <name type="scientific">Polynucleobacter kasalickyi</name>
    <dbReference type="NCBI Taxonomy" id="1938817"/>
    <lineage>
        <taxon>Bacteria</taxon>
        <taxon>Pseudomonadati</taxon>
        <taxon>Pseudomonadota</taxon>
        <taxon>Betaproteobacteria</taxon>
        <taxon>Burkholderiales</taxon>
        <taxon>Burkholderiaceae</taxon>
        <taxon>Polynucleobacter</taxon>
    </lineage>
</organism>
<evidence type="ECO:0000313" key="3">
    <source>
        <dbReference type="Proteomes" id="UP000192708"/>
    </source>
</evidence>
<name>A0A1W1Y2F6_9BURK</name>
<feature type="chain" id="PRO_5012845535" evidence="1">
    <location>
        <begin position="20"/>
        <end position="69"/>
    </location>
</feature>
<dbReference type="RefSeq" id="WP_084281941.1">
    <property type="nucleotide sequence ID" value="NZ_FWXJ01000001.1"/>
</dbReference>
<dbReference type="AlphaFoldDB" id="A0A1W1Y2F6"/>
<dbReference type="STRING" id="1938817.SAMN06296008_101145"/>
<dbReference type="Proteomes" id="UP000192708">
    <property type="component" value="Unassembled WGS sequence"/>
</dbReference>
<feature type="signal peptide" evidence="1">
    <location>
        <begin position="1"/>
        <end position="19"/>
    </location>
</feature>
<dbReference type="EMBL" id="FWXJ01000001">
    <property type="protein sequence ID" value="SMC30315.1"/>
    <property type="molecule type" value="Genomic_DNA"/>
</dbReference>
<reference evidence="2 3" key="1">
    <citation type="submission" date="2017-04" db="EMBL/GenBank/DDBJ databases">
        <authorList>
            <person name="Afonso C.L."/>
            <person name="Miller P.J."/>
            <person name="Scott M.A."/>
            <person name="Spackman E."/>
            <person name="Goraichik I."/>
            <person name="Dimitrov K.M."/>
            <person name="Suarez D.L."/>
            <person name="Swayne D.E."/>
        </authorList>
    </citation>
    <scope>NUCLEOTIDE SEQUENCE [LARGE SCALE GENOMIC DNA]</scope>
    <source>
        <strain evidence="2 3">VK13</strain>
    </source>
</reference>
<dbReference type="PROSITE" id="PS51257">
    <property type="entry name" value="PROKAR_LIPOPROTEIN"/>
    <property type="match status" value="1"/>
</dbReference>